<protein>
    <recommendedName>
        <fullName evidence="4">Metallothionein</fullName>
    </recommendedName>
</protein>
<comment type="function">
    <text evidence="4">Metallothioneins have a high content of cysteine residues that bind various heavy metals.</text>
</comment>
<comment type="similarity">
    <text evidence="1 4">Belongs to the metallothionein superfamily. Type 1 family.</text>
</comment>
<reference evidence="5" key="1">
    <citation type="submission" date="2020-12" db="EMBL/GenBank/DDBJ databases">
        <authorList>
            <consortium name="Molecular Ecology Group"/>
        </authorList>
    </citation>
    <scope>NUCLEOTIDE SEQUENCE</scope>
    <source>
        <strain evidence="5">TBG_1078</strain>
    </source>
</reference>
<dbReference type="PANTHER" id="PTHR23299">
    <property type="entry name" value="METALLOTHIONEIN"/>
    <property type="match status" value="1"/>
</dbReference>
<keyword evidence="2 4" id="KW-0479">Metal-binding</keyword>
<evidence type="ECO:0000256" key="1">
    <source>
        <dbReference type="ARBA" id="ARBA00007283"/>
    </source>
</evidence>
<proteinExistence type="inferred from homology"/>
<dbReference type="Pfam" id="PF00131">
    <property type="entry name" value="Metallothio"/>
    <property type="match status" value="1"/>
</dbReference>
<dbReference type="GO" id="GO:0071276">
    <property type="term" value="P:cellular response to cadmium ion"/>
    <property type="evidence" value="ECO:0007669"/>
    <property type="project" value="TreeGrafter"/>
</dbReference>
<dbReference type="FunFam" id="4.10.10.10:FF:000001">
    <property type="entry name" value="Metallothionein"/>
    <property type="match status" value="1"/>
</dbReference>
<dbReference type="InterPro" id="IPR017854">
    <property type="entry name" value="Metalthion_dom_sf"/>
</dbReference>
<dbReference type="InterPro" id="IPR000006">
    <property type="entry name" value="Metalthion_vert"/>
</dbReference>
<evidence type="ECO:0000256" key="2">
    <source>
        <dbReference type="ARBA" id="ARBA00022723"/>
    </source>
</evidence>
<dbReference type="GO" id="GO:0046872">
    <property type="term" value="F:metal ion binding"/>
    <property type="evidence" value="ECO:0007669"/>
    <property type="project" value="UniProtKB-KW"/>
</dbReference>
<sequence>MQSIFSCACWPSVSRLQAPLLAMDPTSPAPQVTSARALANAGCRCTACKKGCCSCCLVGCAKCAQGCICESASDKCSCCA</sequence>
<dbReference type="GO" id="GO:0005737">
    <property type="term" value="C:cytoplasm"/>
    <property type="evidence" value="ECO:0007669"/>
    <property type="project" value="TreeGrafter"/>
</dbReference>
<keyword evidence="6" id="KW-1185">Reference proteome</keyword>
<organism evidence="5 6">
    <name type="scientific">Nyctereutes procyonoides</name>
    <name type="common">Raccoon dog</name>
    <name type="synonym">Canis procyonoides</name>
    <dbReference type="NCBI Taxonomy" id="34880"/>
    <lineage>
        <taxon>Eukaryota</taxon>
        <taxon>Metazoa</taxon>
        <taxon>Chordata</taxon>
        <taxon>Craniata</taxon>
        <taxon>Vertebrata</taxon>
        <taxon>Euteleostomi</taxon>
        <taxon>Mammalia</taxon>
        <taxon>Eutheria</taxon>
        <taxon>Laurasiatheria</taxon>
        <taxon>Carnivora</taxon>
        <taxon>Caniformia</taxon>
        <taxon>Canidae</taxon>
        <taxon>Nyctereutes</taxon>
    </lineage>
</organism>
<dbReference type="SUPFAM" id="SSF57868">
    <property type="entry name" value="Metallothionein"/>
    <property type="match status" value="1"/>
</dbReference>
<comment type="caution">
    <text evidence="5">The sequence shown here is derived from an EMBL/GenBank/DDBJ whole genome shotgun (WGS) entry which is preliminary data.</text>
</comment>
<dbReference type="Proteomes" id="UP000645828">
    <property type="component" value="Unassembled WGS sequence"/>
</dbReference>
<dbReference type="AlphaFoldDB" id="A0A811ZH00"/>
<dbReference type="GO" id="GO:0005634">
    <property type="term" value="C:nucleus"/>
    <property type="evidence" value="ECO:0007669"/>
    <property type="project" value="TreeGrafter"/>
</dbReference>
<dbReference type="InterPro" id="IPR023587">
    <property type="entry name" value="Metalthion_dom_sf_vert"/>
</dbReference>
<evidence type="ECO:0000256" key="4">
    <source>
        <dbReference type="RuleBase" id="RU000621"/>
    </source>
</evidence>
<evidence type="ECO:0000313" key="6">
    <source>
        <dbReference type="Proteomes" id="UP000645828"/>
    </source>
</evidence>
<dbReference type="Gene3D" id="4.10.10.10">
    <property type="entry name" value="Metallothionein Isoform II"/>
    <property type="match status" value="1"/>
</dbReference>
<accession>A0A811ZH00</accession>
<name>A0A811ZH00_NYCPR</name>
<dbReference type="EMBL" id="CAJHUB010000764">
    <property type="protein sequence ID" value="CAD7688107.1"/>
    <property type="molecule type" value="Genomic_DNA"/>
</dbReference>
<evidence type="ECO:0000313" key="5">
    <source>
        <dbReference type="EMBL" id="CAD7688107.1"/>
    </source>
</evidence>
<gene>
    <name evidence="5" type="ORF">NYPRO_LOCUS20901</name>
</gene>
<keyword evidence="3 4" id="KW-0480">Metal-thiolate cluster</keyword>
<dbReference type="PRINTS" id="PR00860">
    <property type="entry name" value="MTVERTEBRATE"/>
</dbReference>
<dbReference type="GO" id="GO:0071294">
    <property type="term" value="P:cellular response to zinc ion"/>
    <property type="evidence" value="ECO:0007669"/>
    <property type="project" value="TreeGrafter"/>
</dbReference>
<dbReference type="GO" id="GO:0006882">
    <property type="term" value="P:intracellular zinc ion homeostasis"/>
    <property type="evidence" value="ECO:0007669"/>
    <property type="project" value="TreeGrafter"/>
</dbReference>
<dbReference type="GO" id="GO:0010273">
    <property type="term" value="P:detoxification of copper ion"/>
    <property type="evidence" value="ECO:0007669"/>
    <property type="project" value="TreeGrafter"/>
</dbReference>
<dbReference type="GO" id="GO:0071280">
    <property type="term" value="P:cellular response to copper ion"/>
    <property type="evidence" value="ECO:0007669"/>
    <property type="project" value="TreeGrafter"/>
</dbReference>
<dbReference type="PANTHER" id="PTHR23299:SF22">
    <property type="entry name" value="METALLOTHIONEIN-1G"/>
    <property type="match status" value="1"/>
</dbReference>
<evidence type="ECO:0000256" key="3">
    <source>
        <dbReference type="ARBA" id="ARBA00022851"/>
    </source>
</evidence>